<proteinExistence type="predicted"/>
<evidence type="ECO:0000313" key="1">
    <source>
        <dbReference type="EMBL" id="DAE46944.1"/>
    </source>
</evidence>
<name>A0A8S5RRB0_9CAUD</name>
<sequence>MCILPIKRPVHLLITQKSPFFKMGVEKGKHSCYYIVALDS</sequence>
<dbReference type="EMBL" id="BK033130">
    <property type="protein sequence ID" value="DAE46944.1"/>
    <property type="molecule type" value="Genomic_DNA"/>
</dbReference>
<reference evidence="1" key="1">
    <citation type="journal article" date="2021" name="Proc. Natl. Acad. Sci. U.S.A.">
        <title>A Catalog of Tens of Thousands of Viruses from Human Metagenomes Reveals Hidden Associations with Chronic Diseases.</title>
        <authorList>
            <person name="Tisza M.J."/>
            <person name="Buck C.B."/>
        </authorList>
    </citation>
    <scope>NUCLEOTIDE SEQUENCE</scope>
    <source>
        <strain evidence="1">CtuoI59</strain>
    </source>
</reference>
<accession>A0A8S5RRB0</accession>
<protein>
    <submittedName>
        <fullName evidence="1">Uncharacterized protein</fullName>
    </submittedName>
</protein>
<organism evidence="1">
    <name type="scientific">Ackermannviridae sp</name>
    <dbReference type="NCBI Taxonomy" id="2831612"/>
    <lineage>
        <taxon>Viruses</taxon>
        <taxon>Duplodnaviria</taxon>
        <taxon>Heunggongvirae</taxon>
        <taxon>Uroviricota</taxon>
        <taxon>Caudoviricetes</taxon>
        <taxon>Pantevenvirales</taxon>
        <taxon>Ackermannviridae</taxon>
    </lineage>
</organism>